<dbReference type="OMA" id="IMLLRMR"/>
<evidence type="ECO:0000313" key="2">
    <source>
        <dbReference type="EMBL" id="EME49395.1"/>
    </source>
</evidence>
<feature type="region of interest" description="Disordered" evidence="1">
    <location>
        <begin position="178"/>
        <end position="202"/>
    </location>
</feature>
<dbReference type="PANTHER" id="PTHR35392:SF2">
    <property type="entry name" value="ZN(II)2CYS6 TRANSCRIPTION FACTOR (EUROFUNG)"/>
    <property type="match status" value="1"/>
</dbReference>
<dbReference type="Proteomes" id="UP000016933">
    <property type="component" value="Unassembled WGS sequence"/>
</dbReference>
<dbReference type="AlphaFoldDB" id="N1Q3X6"/>
<proteinExistence type="predicted"/>
<organism evidence="2 3">
    <name type="scientific">Dothistroma septosporum (strain NZE10 / CBS 128990)</name>
    <name type="common">Red band needle blight fungus</name>
    <name type="synonym">Mycosphaerella pini</name>
    <dbReference type="NCBI Taxonomy" id="675120"/>
    <lineage>
        <taxon>Eukaryota</taxon>
        <taxon>Fungi</taxon>
        <taxon>Dikarya</taxon>
        <taxon>Ascomycota</taxon>
        <taxon>Pezizomycotina</taxon>
        <taxon>Dothideomycetes</taxon>
        <taxon>Dothideomycetidae</taxon>
        <taxon>Mycosphaerellales</taxon>
        <taxon>Mycosphaerellaceae</taxon>
        <taxon>Dothistroma</taxon>
    </lineage>
</organism>
<dbReference type="STRING" id="675120.N1Q3X6"/>
<sequence length="249" mass="27743">MLWTGTNVLVSHKNLDVNIHYQPSKYRPGRTNDTEDVVISAANGDSTYGITVQSKELITAHLLAAIESRCTAFAKTVMNEIERRLLQRQQVSRTSTFMSAIILLNSVERMTGLYWTHDPDLSLTTHDSTSPLAWPLDTTPHKFWLQGEHFADVLIMLLRMRGLPPKTITMQNGCLVAVPDQPSRGQSDARRSSARSEGQSSLPAEWLDSLELKTLDLLRVRDDGVRDSSAGARAFDLAFISKVLLPPSK</sequence>
<dbReference type="eggNOG" id="ENOG502SJ77">
    <property type="taxonomic scope" value="Eukaryota"/>
</dbReference>
<dbReference type="InterPro" id="IPR052973">
    <property type="entry name" value="Fungal_sec-metab_reg_TF"/>
</dbReference>
<evidence type="ECO:0000313" key="3">
    <source>
        <dbReference type="Proteomes" id="UP000016933"/>
    </source>
</evidence>
<reference evidence="2 3" key="2">
    <citation type="journal article" date="2012" name="PLoS Pathog.">
        <title>Diverse lifestyles and strategies of plant pathogenesis encoded in the genomes of eighteen Dothideomycetes fungi.</title>
        <authorList>
            <person name="Ohm R.A."/>
            <person name="Feau N."/>
            <person name="Henrissat B."/>
            <person name="Schoch C.L."/>
            <person name="Horwitz B.A."/>
            <person name="Barry K.W."/>
            <person name="Condon B.J."/>
            <person name="Copeland A.C."/>
            <person name="Dhillon B."/>
            <person name="Glaser F."/>
            <person name="Hesse C.N."/>
            <person name="Kosti I."/>
            <person name="LaButti K."/>
            <person name="Lindquist E.A."/>
            <person name="Lucas S."/>
            <person name="Salamov A.A."/>
            <person name="Bradshaw R.E."/>
            <person name="Ciuffetti L."/>
            <person name="Hamelin R.C."/>
            <person name="Kema G.H.J."/>
            <person name="Lawrence C."/>
            <person name="Scott J.A."/>
            <person name="Spatafora J.W."/>
            <person name="Turgeon B.G."/>
            <person name="de Wit P.J.G.M."/>
            <person name="Zhong S."/>
            <person name="Goodwin S.B."/>
            <person name="Grigoriev I.V."/>
        </authorList>
    </citation>
    <scope>NUCLEOTIDE SEQUENCE [LARGE SCALE GENOMIC DNA]</scope>
    <source>
        <strain evidence="3">NZE10 / CBS 128990</strain>
    </source>
</reference>
<dbReference type="EMBL" id="KB446535">
    <property type="protein sequence ID" value="EME49395.1"/>
    <property type="molecule type" value="Genomic_DNA"/>
</dbReference>
<dbReference type="PANTHER" id="PTHR35392">
    <property type="entry name" value="ZN(II)2CYS6 TRANSCRIPTION FACTOR (EUROFUNG)-RELATED-RELATED"/>
    <property type="match status" value="1"/>
</dbReference>
<protein>
    <submittedName>
        <fullName evidence="2">Uncharacterized protein</fullName>
    </submittedName>
</protein>
<name>N1Q3X6_DOTSN</name>
<gene>
    <name evidence="2" type="ORF">DOTSEDRAFT_76716</name>
</gene>
<reference evidence="3" key="1">
    <citation type="journal article" date="2012" name="PLoS Genet.">
        <title>The genomes of the fungal plant pathogens Cladosporium fulvum and Dothistroma septosporum reveal adaptation to different hosts and lifestyles but also signatures of common ancestry.</title>
        <authorList>
            <person name="de Wit P.J.G.M."/>
            <person name="van der Burgt A."/>
            <person name="Oekmen B."/>
            <person name="Stergiopoulos I."/>
            <person name="Abd-Elsalam K.A."/>
            <person name="Aerts A.L."/>
            <person name="Bahkali A.H."/>
            <person name="Beenen H.G."/>
            <person name="Chettri P."/>
            <person name="Cox M.P."/>
            <person name="Datema E."/>
            <person name="de Vries R.P."/>
            <person name="Dhillon B."/>
            <person name="Ganley A.R."/>
            <person name="Griffiths S.A."/>
            <person name="Guo Y."/>
            <person name="Hamelin R.C."/>
            <person name="Henrissat B."/>
            <person name="Kabir M.S."/>
            <person name="Jashni M.K."/>
            <person name="Kema G."/>
            <person name="Klaubauf S."/>
            <person name="Lapidus A."/>
            <person name="Levasseur A."/>
            <person name="Lindquist E."/>
            <person name="Mehrabi R."/>
            <person name="Ohm R.A."/>
            <person name="Owen T.J."/>
            <person name="Salamov A."/>
            <person name="Schwelm A."/>
            <person name="Schijlen E."/>
            <person name="Sun H."/>
            <person name="van den Burg H.A."/>
            <person name="van Ham R.C.H.J."/>
            <person name="Zhang S."/>
            <person name="Goodwin S.B."/>
            <person name="Grigoriev I.V."/>
            <person name="Collemare J."/>
            <person name="Bradshaw R.E."/>
        </authorList>
    </citation>
    <scope>NUCLEOTIDE SEQUENCE [LARGE SCALE GENOMIC DNA]</scope>
    <source>
        <strain evidence="3">NZE10 / CBS 128990</strain>
    </source>
</reference>
<accession>N1Q3X6</accession>
<evidence type="ECO:0000256" key="1">
    <source>
        <dbReference type="SAM" id="MobiDB-lite"/>
    </source>
</evidence>
<dbReference type="HOGENOM" id="CLU_1115733_0_0_1"/>
<dbReference type="OrthoDB" id="5417895at2759"/>
<keyword evidence="3" id="KW-1185">Reference proteome</keyword>